<feature type="region of interest" description="Disordered" evidence="1">
    <location>
        <begin position="1"/>
        <end position="39"/>
    </location>
</feature>
<organism evidence="2 3">
    <name type="scientific">Solanum verrucosum</name>
    <dbReference type="NCBI Taxonomy" id="315347"/>
    <lineage>
        <taxon>Eukaryota</taxon>
        <taxon>Viridiplantae</taxon>
        <taxon>Streptophyta</taxon>
        <taxon>Embryophyta</taxon>
        <taxon>Tracheophyta</taxon>
        <taxon>Spermatophyta</taxon>
        <taxon>Magnoliopsida</taxon>
        <taxon>eudicotyledons</taxon>
        <taxon>Gunneridae</taxon>
        <taxon>Pentapetalae</taxon>
        <taxon>asterids</taxon>
        <taxon>lamiids</taxon>
        <taxon>Solanales</taxon>
        <taxon>Solanaceae</taxon>
        <taxon>Solanoideae</taxon>
        <taxon>Solaneae</taxon>
        <taxon>Solanum</taxon>
    </lineage>
</organism>
<evidence type="ECO:0000313" key="3">
    <source>
        <dbReference type="Proteomes" id="UP001234989"/>
    </source>
</evidence>
<dbReference type="Proteomes" id="UP001234989">
    <property type="component" value="Chromosome 8"/>
</dbReference>
<name>A0AAF0ZL00_SOLVR</name>
<feature type="compositionally biased region" description="Polar residues" evidence="1">
    <location>
        <begin position="12"/>
        <end position="26"/>
    </location>
</feature>
<evidence type="ECO:0000313" key="2">
    <source>
        <dbReference type="EMBL" id="WMV41568.1"/>
    </source>
</evidence>
<keyword evidence="3" id="KW-1185">Reference proteome</keyword>
<proteinExistence type="predicted"/>
<evidence type="ECO:0000256" key="1">
    <source>
        <dbReference type="SAM" id="MobiDB-lite"/>
    </source>
</evidence>
<sequence>MAIRREGEQVAPSDSTMDAPKQNRSYALQARGEQKSPPNVATGLIYRAASRVPARSIKGITICEALHGLYLHFSELESLRPVHWKVTMDNTMDRDNDHGPYRCSSSSLGQFNLQLFDPIHWITVMSTSTDRCEDHGP</sequence>
<dbReference type="EMBL" id="CP133619">
    <property type="protein sequence ID" value="WMV41568.1"/>
    <property type="molecule type" value="Genomic_DNA"/>
</dbReference>
<accession>A0AAF0ZL00</accession>
<reference evidence="2" key="1">
    <citation type="submission" date="2023-08" db="EMBL/GenBank/DDBJ databases">
        <title>A de novo genome assembly of Solanum verrucosum Schlechtendal, a Mexican diploid species geographically isolated from the other diploid A-genome species in potato relatives.</title>
        <authorList>
            <person name="Hosaka K."/>
        </authorList>
    </citation>
    <scope>NUCLEOTIDE SEQUENCE</scope>
    <source>
        <tissue evidence="2">Young leaves</tissue>
    </source>
</reference>
<dbReference type="AlphaFoldDB" id="A0AAF0ZL00"/>
<protein>
    <submittedName>
        <fullName evidence="2">Uncharacterized protein</fullName>
    </submittedName>
</protein>
<gene>
    <name evidence="2" type="ORF">MTR67_034953</name>
</gene>